<dbReference type="InterPro" id="IPR024788">
    <property type="entry name" value="Malectin-like_Carb-bd_dom"/>
</dbReference>
<evidence type="ECO:0000256" key="6">
    <source>
        <dbReference type="SAM" id="SignalP"/>
    </source>
</evidence>
<evidence type="ECO:0000313" key="8">
    <source>
        <dbReference type="EMBL" id="MED6107229.1"/>
    </source>
</evidence>
<name>A0ABU6Q5V5_9FABA</name>
<comment type="caution">
    <text evidence="8">The sequence shown here is derived from an EMBL/GenBank/DDBJ whole genome shotgun (WGS) entry which is preliminary data.</text>
</comment>
<gene>
    <name evidence="8" type="ORF">PIB30_012065</name>
</gene>
<dbReference type="Pfam" id="PF12819">
    <property type="entry name" value="Malectin_like"/>
    <property type="match status" value="1"/>
</dbReference>
<organism evidence="8 9">
    <name type="scientific">Stylosanthes scabra</name>
    <dbReference type="NCBI Taxonomy" id="79078"/>
    <lineage>
        <taxon>Eukaryota</taxon>
        <taxon>Viridiplantae</taxon>
        <taxon>Streptophyta</taxon>
        <taxon>Embryophyta</taxon>
        <taxon>Tracheophyta</taxon>
        <taxon>Spermatophyta</taxon>
        <taxon>Magnoliopsida</taxon>
        <taxon>eudicotyledons</taxon>
        <taxon>Gunneridae</taxon>
        <taxon>Pentapetalae</taxon>
        <taxon>rosids</taxon>
        <taxon>fabids</taxon>
        <taxon>Fabales</taxon>
        <taxon>Fabaceae</taxon>
        <taxon>Papilionoideae</taxon>
        <taxon>50 kb inversion clade</taxon>
        <taxon>dalbergioids sensu lato</taxon>
        <taxon>Dalbergieae</taxon>
        <taxon>Pterocarpus clade</taxon>
        <taxon>Stylosanthes</taxon>
    </lineage>
</organism>
<comment type="subcellular location">
    <subcellularLocation>
        <location evidence="1">Membrane</location>
        <topology evidence="1">Single-pass membrane protein</topology>
    </subcellularLocation>
</comment>
<evidence type="ECO:0000259" key="7">
    <source>
        <dbReference type="Pfam" id="PF12819"/>
    </source>
</evidence>
<accession>A0ABU6Q5V5</accession>
<dbReference type="Proteomes" id="UP001341840">
    <property type="component" value="Unassembled WGS sequence"/>
</dbReference>
<keyword evidence="2" id="KW-0812">Transmembrane</keyword>
<keyword evidence="3 6" id="KW-0732">Signal</keyword>
<evidence type="ECO:0000256" key="5">
    <source>
        <dbReference type="ARBA" id="ARBA00023136"/>
    </source>
</evidence>
<proteinExistence type="predicted"/>
<feature type="chain" id="PRO_5047259794" description="Malectin-like domain-containing protein" evidence="6">
    <location>
        <begin position="22"/>
        <end position="127"/>
    </location>
</feature>
<dbReference type="EMBL" id="JASCZI010000030">
    <property type="protein sequence ID" value="MED6107229.1"/>
    <property type="molecule type" value="Genomic_DNA"/>
</dbReference>
<dbReference type="PANTHER" id="PTHR45631:SF197">
    <property type="entry name" value="TYROSINE KINASE FAMILY PROTEIN"/>
    <property type="match status" value="1"/>
</dbReference>
<evidence type="ECO:0000313" key="9">
    <source>
        <dbReference type="Proteomes" id="UP001341840"/>
    </source>
</evidence>
<evidence type="ECO:0000256" key="3">
    <source>
        <dbReference type="ARBA" id="ARBA00022729"/>
    </source>
</evidence>
<keyword evidence="4" id="KW-1133">Transmembrane helix</keyword>
<evidence type="ECO:0000256" key="1">
    <source>
        <dbReference type="ARBA" id="ARBA00004167"/>
    </source>
</evidence>
<evidence type="ECO:0000256" key="4">
    <source>
        <dbReference type="ARBA" id="ARBA00022989"/>
    </source>
</evidence>
<dbReference type="PANTHER" id="PTHR45631">
    <property type="entry name" value="OS07G0107800 PROTEIN-RELATED"/>
    <property type="match status" value="1"/>
</dbReference>
<protein>
    <recommendedName>
        <fullName evidence="7">Malectin-like domain-containing protein</fullName>
    </recommendedName>
</protein>
<keyword evidence="5" id="KW-0472">Membrane</keyword>
<feature type="domain" description="Malectin-like" evidence="7">
    <location>
        <begin position="30"/>
        <end position="121"/>
    </location>
</feature>
<sequence>MGIFLLLVFQLLLNLPIIVHSQNQSGFVSIDCGLVDEASYIYYTSDASVIGSGECHSISSKYNPSSLSKQFWNVRSFPERIRNCYTLNVPQGRRSKYPLKARFMYGDYDGKDSLPQFDIYMVGICGV</sequence>
<keyword evidence="9" id="KW-1185">Reference proteome</keyword>
<reference evidence="8 9" key="1">
    <citation type="journal article" date="2023" name="Plants (Basel)">
        <title>Bridging the Gap: Combining Genomics and Transcriptomics Approaches to Understand Stylosanthes scabra, an Orphan Legume from the Brazilian Caatinga.</title>
        <authorList>
            <person name="Ferreira-Neto J.R.C."/>
            <person name="da Silva M.D."/>
            <person name="Binneck E."/>
            <person name="de Melo N.F."/>
            <person name="da Silva R.H."/>
            <person name="de Melo A.L.T.M."/>
            <person name="Pandolfi V."/>
            <person name="Bustamante F.O."/>
            <person name="Brasileiro-Vidal A.C."/>
            <person name="Benko-Iseppon A.M."/>
        </authorList>
    </citation>
    <scope>NUCLEOTIDE SEQUENCE [LARGE SCALE GENOMIC DNA]</scope>
    <source>
        <tissue evidence="8">Leaves</tissue>
    </source>
</reference>
<evidence type="ECO:0000256" key="2">
    <source>
        <dbReference type="ARBA" id="ARBA00022692"/>
    </source>
</evidence>
<feature type="signal peptide" evidence="6">
    <location>
        <begin position="1"/>
        <end position="21"/>
    </location>
</feature>